<gene>
    <name evidence="1" type="ORF">Tci_515185</name>
</gene>
<proteinExistence type="predicted"/>
<accession>A0A699IDP1</accession>
<reference evidence="1" key="1">
    <citation type="journal article" date="2019" name="Sci. Rep.">
        <title>Draft genome of Tanacetum cinerariifolium, the natural source of mosquito coil.</title>
        <authorList>
            <person name="Yamashiro T."/>
            <person name="Shiraishi A."/>
            <person name="Satake H."/>
            <person name="Nakayama K."/>
        </authorList>
    </citation>
    <scope>NUCLEOTIDE SEQUENCE</scope>
</reference>
<organism evidence="1">
    <name type="scientific">Tanacetum cinerariifolium</name>
    <name type="common">Dalmatian daisy</name>
    <name type="synonym">Chrysanthemum cinerariifolium</name>
    <dbReference type="NCBI Taxonomy" id="118510"/>
    <lineage>
        <taxon>Eukaryota</taxon>
        <taxon>Viridiplantae</taxon>
        <taxon>Streptophyta</taxon>
        <taxon>Embryophyta</taxon>
        <taxon>Tracheophyta</taxon>
        <taxon>Spermatophyta</taxon>
        <taxon>Magnoliopsida</taxon>
        <taxon>eudicotyledons</taxon>
        <taxon>Gunneridae</taxon>
        <taxon>Pentapetalae</taxon>
        <taxon>asterids</taxon>
        <taxon>campanulids</taxon>
        <taxon>Asterales</taxon>
        <taxon>Asteraceae</taxon>
        <taxon>Asteroideae</taxon>
        <taxon>Anthemideae</taxon>
        <taxon>Anthemidinae</taxon>
        <taxon>Tanacetum</taxon>
    </lineage>
</organism>
<name>A0A699IDP1_TANCI</name>
<protein>
    <submittedName>
        <fullName evidence="1">Uncharacterized protein</fullName>
    </submittedName>
</protein>
<comment type="caution">
    <text evidence="1">The sequence shown here is derived from an EMBL/GenBank/DDBJ whole genome shotgun (WGS) entry which is preliminary data.</text>
</comment>
<dbReference type="EMBL" id="BKCJ010278177">
    <property type="protein sequence ID" value="GEZ43212.1"/>
    <property type="molecule type" value="Genomic_DNA"/>
</dbReference>
<evidence type="ECO:0000313" key="1">
    <source>
        <dbReference type="EMBL" id="GEZ43212.1"/>
    </source>
</evidence>
<sequence length="364" mass="40552">MYVSGRVNIFDMVDIDLFTLVALNMMVPMLGYTGKSEPIFYNYLKPLTSLDEGLYALACEEDVRCLGTLVRSLKLIDVYIEYGVSALDSYFRAPRFRTTLKEITNEAGSIAANRNEKMLLLTWHESSETTKEPVCEFVTPSSLPQHDSSTPCKDSVCESITPSSGLSHDESFEVDDMDLNLNEPVNLNDTAYETEYDVQYSKDASTDDDDDDDVDKDFLADEENEIVEPDVDVYLFVISMDLPFDNIGITNLVSDDVLEGEDVDVINADGFDSDPGQVLKAVGLDLNNGIYPLAYALVEAESRAKYDLLLNNICEVFNGKIVRGRDKPELTGIPCKHPVAFCWNMALNDRADHPQKLGSIHVIG</sequence>
<dbReference type="AlphaFoldDB" id="A0A699IDP1"/>